<dbReference type="Gene3D" id="2.60.120.620">
    <property type="entry name" value="q2cbj1_9rhob like domain"/>
    <property type="match status" value="1"/>
</dbReference>
<evidence type="ECO:0000256" key="3">
    <source>
        <dbReference type="ARBA" id="ARBA00022964"/>
    </source>
</evidence>
<keyword evidence="3" id="KW-0223">Dioxygenase</keyword>
<dbReference type="EMBL" id="LSRX01000203">
    <property type="protein sequence ID" value="OLQ04703.1"/>
    <property type="molecule type" value="Genomic_DNA"/>
</dbReference>
<dbReference type="SMART" id="SM00702">
    <property type="entry name" value="P4Hc"/>
    <property type="match status" value="1"/>
</dbReference>
<keyword evidence="2" id="KW-0479">Metal-binding</keyword>
<dbReference type="AlphaFoldDB" id="A0A1Q9EBC5"/>
<dbReference type="SUPFAM" id="SSF52949">
    <property type="entry name" value="Macro domain-like"/>
    <property type="match status" value="1"/>
</dbReference>
<dbReference type="PANTHER" id="PTHR14650:SF1">
    <property type="entry name" value="2-OXOGLUTARATE AND IRON-DEPENDENT OXYGENASE DOMAIN-CONTAINING PROTEIN 3"/>
    <property type="match status" value="1"/>
</dbReference>
<dbReference type="InterPro" id="IPR005123">
    <property type="entry name" value="Oxoglu/Fe-dep_dioxygenase_dom"/>
</dbReference>
<reference evidence="7 8" key="1">
    <citation type="submission" date="2016-02" db="EMBL/GenBank/DDBJ databases">
        <title>Genome analysis of coral dinoflagellate symbionts highlights evolutionary adaptations to a symbiotic lifestyle.</title>
        <authorList>
            <person name="Aranda M."/>
            <person name="Li Y."/>
            <person name="Liew Y.J."/>
            <person name="Baumgarten S."/>
            <person name="Simakov O."/>
            <person name="Wilson M."/>
            <person name="Piel J."/>
            <person name="Ashoor H."/>
            <person name="Bougouffa S."/>
            <person name="Bajic V.B."/>
            <person name="Ryu T."/>
            <person name="Ravasi T."/>
            <person name="Bayer T."/>
            <person name="Micklem G."/>
            <person name="Kim H."/>
            <person name="Bhak J."/>
            <person name="Lajeunesse T.C."/>
            <person name="Voolstra C.R."/>
        </authorList>
    </citation>
    <scope>NUCLEOTIDE SEQUENCE [LARGE SCALE GENOMIC DNA]</scope>
    <source>
        <strain evidence="7 8">CCMP2467</strain>
    </source>
</reference>
<proteinExistence type="predicted"/>
<accession>A0A1Q9EBC5</accession>
<evidence type="ECO:0000256" key="1">
    <source>
        <dbReference type="ARBA" id="ARBA00001961"/>
    </source>
</evidence>
<evidence type="ECO:0000256" key="5">
    <source>
        <dbReference type="ARBA" id="ARBA00023004"/>
    </source>
</evidence>
<gene>
    <name evidence="7" type="primary">Ogfod3</name>
    <name evidence="7" type="ORF">AK812_SmicGene12211</name>
</gene>
<keyword evidence="5" id="KW-0408">Iron</keyword>
<dbReference type="GO" id="GO:0051213">
    <property type="term" value="F:dioxygenase activity"/>
    <property type="evidence" value="ECO:0007669"/>
    <property type="project" value="UniProtKB-KW"/>
</dbReference>
<dbReference type="PROSITE" id="PS51471">
    <property type="entry name" value="FE2OG_OXY"/>
    <property type="match status" value="1"/>
</dbReference>
<organism evidence="7 8">
    <name type="scientific">Symbiodinium microadriaticum</name>
    <name type="common">Dinoflagellate</name>
    <name type="synonym">Zooxanthella microadriatica</name>
    <dbReference type="NCBI Taxonomy" id="2951"/>
    <lineage>
        <taxon>Eukaryota</taxon>
        <taxon>Sar</taxon>
        <taxon>Alveolata</taxon>
        <taxon>Dinophyceae</taxon>
        <taxon>Suessiales</taxon>
        <taxon>Symbiodiniaceae</taxon>
        <taxon>Symbiodinium</taxon>
    </lineage>
</organism>
<dbReference type="GO" id="GO:0005506">
    <property type="term" value="F:iron ion binding"/>
    <property type="evidence" value="ECO:0007669"/>
    <property type="project" value="InterPro"/>
</dbReference>
<dbReference type="GO" id="GO:0016020">
    <property type="term" value="C:membrane"/>
    <property type="evidence" value="ECO:0007669"/>
    <property type="project" value="TreeGrafter"/>
</dbReference>
<dbReference type="OrthoDB" id="427071at2759"/>
<evidence type="ECO:0000256" key="2">
    <source>
        <dbReference type="ARBA" id="ARBA00022723"/>
    </source>
</evidence>
<keyword evidence="8" id="KW-1185">Reference proteome</keyword>
<sequence length="620" mass="67564">MASMNGLRAFRRCIVGQRGLRVRAAVAAPAIGCLALPSVFLAGGASGRCSPVRCASSNEPGVVRGILRVVPYGVLGSSSAGAKAPAPDATTAFVDPAGMHHIQGSPGNAGGAAGVIYKLWRRLSINDVALACQILLLPHKLECDDQFWQVLDAIHPLSLALSSWASSCEEEVREECQEKSQEAAFLFACAKAALALKIPLHQRSALLLLRQAAGLAADSTWTGHRSHEEVLPCLHPATEASRSIDQDLLDTELKQGRQCRGGSCREQCGLLVLDDGLHDSEISDLVRHAEIIKDLHGTRDPDTNKLDIHLHLSAHHRQGEGHLLFLYVLEKLRRLIALAANVPPSWVSFASHFLSHLFSDESAPSKGTIHCDESSFDRFHYSAVLWLTAQNSTTGGEVQFYDSEKRDWRVTVQPIPGRLAIFTSGWENIHRVTPLLVGERWSLPVFASVKAPLNTTRISKACLWPASSKQWEYCQDRLDQWLGISDAPTFPAPVVQAITAPLKAKFHAYGDGQKKCIHVVGPDFRKRDYTREEAVAELAEAYFNVLVEFCGTGLTKLRLLPVSGGIFSGPFKAELPALTADALEGFHRDVHLYGIRGEGIRGSPSPALRPLICRNQGRGD</sequence>
<dbReference type="GO" id="GO:0031418">
    <property type="term" value="F:L-ascorbic acid binding"/>
    <property type="evidence" value="ECO:0007669"/>
    <property type="project" value="InterPro"/>
</dbReference>
<dbReference type="GO" id="GO:0016705">
    <property type="term" value="F:oxidoreductase activity, acting on paired donors, with incorporation or reduction of molecular oxygen"/>
    <property type="evidence" value="ECO:0007669"/>
    <property type="project" value="InterPro"/>
</dbReference>
<dbReference type="Proteomes" id="UP000186817">
    <property type="component" value="Unassembled WGS sequence"/>
</dbReference>
<dbReference type="Pfam" id="PF13640">
    <property type="entry name" value="2OG-FeII_Oxy_3"/>
    <property type="match status" value="1"/>
</dbReference>
<dbReference type="InterPro" id="IPR043472">
    <property type="entry name" value="Macro_dom-like"/>
</dbReference>
<evidence type="ECO:0000313" key="8">
    <source>
        <dbReference type="Proteomes" id="UP000186817"/>
    </source>
</evidence>
<evidence type="ECO:0000313" key="7">
    <source>
        <dbReference type="EMBL" id="OLQ04703.1"/>
    </source>
</evidence>
<dbReference type="InterPro" id="IPR044862">
    <property type="entry name" value="Pro_4_hyd_alph_FE2OG_OXY"/>
</dbReference>
<dbReference type="InterPro" id="IPR039210">
    <property type="entry name" value="OGFOD3"/>
</dbReference>
<comment type="caution">
    <text evidence="7">The sequence shown here is derived from an EMBL/GenBank/DDBJ whole genome shotgun (WGS) entry which is preliminary data.</text>
</comment>
<dbReference type="PANTHER" id="PTHR14650">
    <property type="entry name" value="PROLYL HYDROXYLASE-RELATED"/>
    <property type="match status" value="1"/>
</dbReference>
<evidence type="ECO:0000259" key="6">
    <source>
        <dbReference type="PROSITE" id="PS51471"/>
    </source>
</evidence>
<protein>
    <submittedName>
        <fullName evidence="7">2-oxoglutarate and iron-dependent oxygenase domain-containing protein 3</fullName>
    </submittedName>
</protein>
<dbReference type="InterPro" id="IPR006620">
    <property type="entry name" value="Pro_4_hyd_alph"/>
</dbReference>
<comment type="cofactor">
    <cofactor evidence="1">
        <name>L-ascorbate</name>
        <dbReference type="ChEBI" id="CHEBI:38290"/>
    </cofactor>
</comment>
<evidence type="ECO:0000256" key="4">
    <source>
        <dbReference type="ARBA" id="ARBA00023002"/>
    </source>
</evidence>
<name>A0A1Q9EBC5_SYMMI</name>
<keyword evidence="4" id="KW-0560">Oxidoreductase</keyword>
<feature type="domain" description="Fe2OG dioxygenase" evidence="6">
    <location>
        <begin position="343"/>
        <end position="449"/>
    </location>
</feature>